<dbReference type="InterPro" id="IPR000115">
    <property type="entry name" value="PRibGlycinamide_synth"/>
</dbReference>
<evidence type="ECO:0000256" key="4">
    <source>
        <dbReference type="ARBA" id="ARBA00013255"/>
    </source>
</evidence>
<keyword evidence="7 15" id="KW-0547">Nucleotide-binding</keyword>
<dbReference type="AlphaFoldDB" id="F2NQT6"/>
<dbReference type="Gene3D" id="3.40.50.20">
    <property type="match status" value="1"/>
</dbReference>
<dbReference type="Pfam" id="PF02843">
    <property type="entry name" value="GARS_C"/>
    <property type="match status" value="1"/>
</dbReference>
<protein>
    <recommendedName>
        <fullName evidence="4 14">Phosphoribosylamine--glycine ligase</fullName>
        <ecNumber evidence="4 14">6.3.4.13</ecNumber>
    </recommendedName>
    <alternativeName>
        <fullName evidence="14">GARS</fullName>
    </alternativeName>
    <alternativeName>
        <fullName evidence="12 14">Glycinamide ribonucleotide synthetase</fullName>
    </alternativeName>
    <alternativeName>
        <fullName evidence="13 14">Phosphoribosylglycinamide synthetase</fullName>
    </alternativeName>
</protein>
<dbReference type="InterPro" id="IPR011761">
    <property type="entry name" value="ATP-grasp"/>
</dbReference>
<dbReference type="SUPFAM" id="SSF56059">
    <property type="entry name" value="Glutathione synthetase ATP-binding domain-like"/>
    <property type="match status" value="1"/>
</dbReference>
<dbReference type="InterPro" id="IPR020559">
    <property type="entry name" value="PRibGlycinamide_synth_CS"/>
</dbReference>
<evidence type="ECO:0000256" key="15">
    <source>
        <dbReference type="PROSITE-ProRule" id="PRU00409"/>
    </source>
</evidence>
<evidence type="ECO:0000256" key="5">
    <source>
        <dbReference type="ARBA" id="ARBA00022598"/>
    </source>
</evidence>
<dbReference type="GO" id="GO:0004637">
    <property type="term" value="F:phosphoribosylamine-glycine ligase activity"/>
    <property type="evidence" value="ECO:0007669"/>
    <property type="project" value="UniProtKB-UniRule"/>
</dbReference>
<dbReference type="SMART" id="SM01210">
    <property type="entry name" value="GARS_C"/>
    <property type="match status" value="1"/>
</dbReference>
<dbReference type="RefSeq" id="WP_013704347.1">
    <property type="nucleotide sequence ID" value="NC_015387.1"/>
</dbReference>
<dbReference type="Pfam" id="PF01071">
    <property type="entry name" value="GARS_A"/>
    <property type="match status" value="1"/>
</dbReference>
<dbReference type="PROSITE" id="PS00184">
    <property type="entry name" value="GARS"/>
    <property type="match status" value="1"/>
</dbReference>
<dbReference type="GO" id="GO:0005524">
    <property type="term" value="F:ATP binding"/>
    <property type="evidence" value="ECO:0007669"/>
    <property type="project" value="UniProtKB-UniRule"/>
</dbReference>
<proteinExistence type="inferred from homology"/>
<dbReference type="SUPFAM" id="SSF51246">
    <property type="entry name" value="Rudiment single hybrid motif"/>
    <property type="match status" value="1"/>
</dbReference>
<dbReference type="STRING" id="869210.Marky_1565"/>
<reference evidence="17 18" key="1">
    <citation type="journal article" date="2012" name="Stand. Genomic Sci.">
        <title>Complete genome sequence of the aerobic, heterotroph Marinithermus hydrothermalis type strain (T1(T)) from a deep-sea hydrothermal vent chimney.</title>
        <authorList>
            <person name="Copeland A."/>
            <person name="Gu W."/>
            <person name="Yasawong M."/>
            <person name="Lapidus A."/>
            <person name="Lucas S."/>
            <person name="Deshpande S."/>
            <person name="Pagani I."/>
            <person name="Tapia R."/>
            <person name="Cheng J.F."/>
            <person name="Goodwin L.A."/>
            <person name="Pitluck S."/>
            <person name="Liolios K."/>
            <person name="Ivanova N."/>
            <person name="Mavromatis K."/>
            <person name="Mikhailova N."/>
            <person name="Pati A."/>
            <person name="Chen A."/>
            <person name="Palaniappan K."/>
            <person name="Land M."/>
            <person name="Pan C."/>
            <person name="Brambilla E.M."/>
            <person name="Rohde M."/>
            <person name="Tindall B.J."/>
            <person name="Sikorski J."/>
            <person name="Goker M."/>
            <person name="Detter J.C."/>
            <person name="Bristow J."/>
            <person name="Eisen J.A."/>
            <person name="Markowitz V."/>
            <person name="Hugenholtz P."/>
            <person name="Kyrpides N.C."/>
            <person name="Klenk H.P."/>
            <person name="Woyke T."/>
        </authorList>
    </citation>
    <scope>NUCLEOTIDE SEQUENCE [LARGE SCALE GENOMIC DNA]</scope>
    <source>
        <strain evidence="18">DSM 14884 / JCM 11576 / T1</strain>
    </source>
</reference>
<dbReference type="EC" id="6.3.4.13" evidence="4 14"/>
<evidence type="ECO:0000256" key="10">
    <source>
        <dbReference type="ARBA" id="ARBA00023211"/>
    </source>
</evidence>
<dbReference type="NCBIfam" id="TIGR00877">
    <property type="entry name" value="purD"/>
    <property type="match status" value="1"/>
</dbReference>
<evidence type="ECO:0000256" key="11">
    <source>
        <dbReference type="ARBA" id="ARBA00038345"/>
    </source>
</evidence>
<evidence type="ECO:0000313" key="17">
    <source>
        <dbReference type="EMBL" id="AEB12300.1"/>
    </source>
</evidence>
<evidence type="ECO:0000256" key="13">
    <source>
        <dbReference type="ARBA" id="ARBA00042864"/>
    </source>
</evidence>
<gene>
    <name evidence="14" type="primary">purD</name>
    <name evidence="17" type="ordered locus">Marky_1565</name>
</gene>
<evidence type="ECO:0000256" key="3">
    <source>
        <dbReference type="ARBA" id="ARBA00005174"/>
    </source>
</evidence>
<keyword evidence="18" id="KW-1185">Reference proteome</keyword>
<evidence type="ECO:0000256" key="9">
    <source>
        <dbReference type="ARBA" id="ARBA00022840"/>
    </source>
</evidence>
<dbReference type="GO" id="GO:0046872">
    <property type="term" value="F:metal ion binding"/>
    <property type="evidence" value="ECO:0007669"/>
    <property type="project" value="UniProtKB-KW"/>
</dbReference>
<keyword evidence="6" id="KW-0479">Metal-binding</keyword>
<dbReference type="InterPro" id="IPR020560">
    <property type="entry name" value="PRibGlycinamide_synth_C-dom"/>
</dbReference>
<organism evidence="17 18">
    <name type="scientific">Marinithermus hydrothermalis (strain DSM 14884 / JCM 11576 / T1)</name>
    <dbReference type="NCBI Taxonomy" id="869210"/>
    <lineage>
        <taxon>Bacteria</taxon>
        <taxon>Thermotogati</taxon>
        <taxon>Deinococcota</taxon>
        <taxon>Deinococci</taxon>
        <taxon>Thermales</taxon>
        <taxon>Thermaceae</taxon>
        <taxon>Marinithermus</taxon>
    </lineage>
</organism>
<dbReference type="InterPro" id="IPR011054">
    <property type="entry name" value="Rudment_hybrid_motif"/>
</dbReference>
<dbReference type="UniPathway" id="UPA00074">
    <property type="reaction ID" value="UER00125"/>
</dbReference>
<evidence type="ECO:0000313" key="18">
    <source>
        <dbReference type="Proteomes" id="UP000007030"/>
    </source>
</evidence>
<dbReference type="Gene3D" id="3.30.470.20">
    <property type="entry name" value="ATP-grasp fold, B domain"/>
    <property type="match status" value="1"/>
</dbReference>
<keyword evidence="8 14" id="KW-0658">Purine biosynthesis</keyword>
<dbReference type="InterPro" id="IPR020561">
    <property type="entry name" value="PRibGlycinamid_synth_ATP-grasp"/>
</dbReference>
<evidence type="ECO:0000256" key="14">
    <source>
        <dbReference type="HAMAP-Rule" id="MF_00138"/>
    </source>
</evidence>
<dbReference type="HAMAP" id="MF_00138">
    <property type="entry name" value="GARS"/>
    <property type="match status" value="1"/>
</dbReference>
<dbReference type="HOGENOM" id="CLU_027420_3_1_0"/>
<comment type="cofactor">
    <cofactor evidence="1">
        <name>Mn(2+)</name>
        <dbReference type="ChEBI" id="CHEBI:29035"/>
    </cofactor>
</comment>
<evidence type="ECO:0000259" key="16">
    <source>
        <dbReference type="PROSITE" id="PS50975"/>
    </source>
</evidence>
<dbReference type="EMBL" id="CP002630">
    <property type="protein sequence ID" value="AEB12300.1"/>
    <property type="molecule type" value="Genomic_DNA"/>
</dbReference>
<dbReference type="InterPro" id="IPR037123">
    <property type="entry name" value="PRibGlycinamide_synth_C_sf"/>
</dbReference>
<evidence type="ECO:0000256" key="7">
    <source>
        <dbReference type="ARBA" id="ARBA00022741"/>
    </source>
</evidence>
<evidence type="ECO:0000256" key="2">
    <source>
        <dbReference type="ARBA" id="ARBA00001946"/>
    </source>
</evidence>
<sequence length="422" mass="45100">MKVLVVGGGGREHALAWKAAQSPRVTRLYAAPGNPGIAELAEIVPWDGTIHTLADWAEREGIDLVLVGPEAPLVEGIADVFSARGIPVFGPLQRAAMIEGSKAYAKTLMERYGIPTARYRVFHEPLEALEYIEAVGVPIVVKDSGLAAGKGVTVATDLHQAKQAVANILGHPDEAGRGEVVVEEYLEGTEVTVLALTDGETIKPLLPSQDHKRLLDRDQGPNTGGMGAVCPYPLDAATLDRIEREILRPLLNGLREEGVVYKGVIYAGLMLTADGPKVLEFNARFGDPEAQVVLPLLKSDLVELAQAVVEGRLAECRLEWEEGAAAGVVMAAPGYPQDPHRGLPVRLPEAPPEGVLYFQAGTRRTDAGLVTAGGRVLTVVGRGRDLREALAVAYRGVEAVEFPHAQYRKDIGRKALEVLGDG</sequence>
<dbReference type="OrthoDB" id="9807240at2"/>
<dbReference type="FunFam" id="3.30.470.20:FF:000018">
    <property type="entry name" value="Trifunctional purine biosynthetic protein adenosine-3"/>
    <property type="match status" value="1"/>
</dbReference>
<dbReference type="eggNOG" id="COG0151">
    <property type="taxonomic scope" value="Bacteria"/>
</dbReference>
<dbReference type="Gene3D" id="3.30.1490.20">
    <property type="entry name" value="ATP-grasp fold, A domain"/>
    <property type="match status" value="1"/>
</dbReference>
<dbReference type="Proteomes" id="UP000007030">
    <property type="component" value="Chromosome"/>
</dbReference>
<keyword evidence="5 14" id="KW-0436">Ligase</keyword>
<dbReference type="KEGG" id="mhd:Marky_1565"/>
<dbReference type="SMART" id="SM01209">
    <property type="entry name" value="GARS_A"/>
    <property type="match status" value="1"/>
</dbReference>
<dbReference type="PROSITE" id="PS50975">
    <property type="entry name" value="ATP_GRASP"/>
    <property type="match status" value="1"/>
</dbReference>
<keyword evidence="9 15" id="KW-0067">ATP-binding</keyword>
<dbReference type="PANTHER" id="PTHR43472">
    <property type="entry name" value="PHOSPHORIBOSYLAMINE--GLYCINE LIGASE"/>
    <property type="match status" value="1"/>
</dbReference>
<dbReference type="InterPro" id="IPR013815">
    <property type="entry name" value="ATP_grasp_subdomain_1"/>
</dbReference>
<dbReference type="InterPro" id="IPR020562">
    <property type="entry name" value="PRibGlycinamide_synth_N"/>
</dbReference>
<evidence type="ECO:0000256" key="8">
    <source>
        <dbReference type="ARBA" id="ARBA00022755"/>
    </source>
</evidence>
<dbReference type="InterPro" id="IPR016185">
    <property type="entry name" value="PreATP-grasp_dom_sf"/>
</dbReference>
<name>F2NQT6_MARHT</name>
<evidence type="ECO:0000256" key="1">
    <source>
        <dbReference type="ARBA" id="ARBA00001936"/>
    </source>
</evidence>
<evidence type="ECO:0000256" key="12">
    <source>
        <dbReference type="ARBA" id="ARBA00042242"/>
    </source>
</evidence>
<accession>F2NQT6</accession>
<dbReference type="Gene3D" id="3.90.600.10">
    <property type="entry name" value="Phosphoribosylglycinamide synthetase, C-terminal domain"/>
    <property type="match status" value="1"/>
</dbReference>
<dbReference type="SUPFAM" id="SSF52440">
    <property type="entry name" value="PreATP-grasp domain"/>
    <property type="match status" value="1"/>
</dbReference>
<dbReference type="Pfam" id="PF02844">
    <property type="entry name" value="GARS_N"/>
    <property type="match status" value="1"/>
</dbReference>
<feature type="domain" description="ATP-grasp" evidence="16">
    <location>
        <begin position="106"/>
        <end position="310"/>
    </location>
</feature>
<comment type="cofactor">
    <cofactor evidence="2">
        <name>Mg(2+)</name>
        <dbReference type="ChEBI" id="CHEBI:18420"/>
    </cofactor>
</comment>
<dbReference type="GO" id="GO:0009113">
    <property type="term" value="P:purine nucleobase biosynthetic process"/>
    <property type="evidence" value="ECO:0007669"/>
    <property type="project" value="InterPro"/>
</dbReference>
<dbReference type="FunFam" id="3.40.50.20:FF:000006">
    <property type="entry name" value="Phosphoribosylamine--glycine ligase, chloroplastic"/>
    <property type="match status" value="1"/>
</dbReference>
<comment type="similarity">
    <text evidence="11 14">Belongs to the GARS family.</text>
</comment>
<comment type="catalytic activity">
    <reaction evidence="14">
        <text>5-phospho-beta-D-ribosylamine + glycine + ATP = N(1)-(5-phospho-beta-D-ribosyl)glycinamide + ADP + phosphate + H(+)</text>
        <dbReference type="Rhea" id="RHEA:17453"/>
        <dbReference type="ChEBI" id="CHEBI:15378"/>
        <dbReference type="ChEBI" id="CHEBI:30616"/>
        <dbReference type="ChEBI" id="CHEBI:43474"/>
        <dbReference type="ChEBI" id="CHEBI:57305"/>
        <dbReference type="ChEBI" id="CHEBI:58681"/>
        <dbReference type="ChEBI" id="CHEBI:143788"/>
        <dbReference type="ChEBI" id="CHEBI:456216"/>
        <dbReference type="EC" id="6.3.4.13"/>
    </reaction>
</comment>
<comment type="pathway">
    <text evidence="3 14">Purine metabolism; IMP biosynthesis via de novo pathway; N(1)-(5-phospho-D-ribosyl)glycinamide from 5-phospho-alpha-D-ribose 1-diphosphate: step 2/2.</text>
</comment>
<dbReference type="PANTHER" id="PTHR43472:SF1">
    <property type="entry name" value="PHOSPHORIBOSYLAMINE--GLYCINE LIGASE, CHLOROPLASTIC"/>
    <property type="match status" value="1"/>
</dbReference>
<keyword evidence="10" id="KW-0464">Manganese</keyword>
<evidence type="ECO:0000256" key="6">
    <source>
        <dbReference type="ARBA" id="ARBA00022723"/>
    </source>
</evidence>
<dbReference type="GO" id="GO:0006189">
    <property type="term" value="P:'de novo' IMP biosynthetic process"/>
    <property type="evidence" value="ECO:0007669"/>
    <property type="project" value="UniProtKB-UniRule"/>
</dbReference>